<comment type="caution">
    <text evidence="2">The sequence shown here is derived from an EMBL/GenBank/DDBJ whole genome shotgun (WGS) entry which is preliminary data.</text>
</comment>
<name>A0A923MKW8_9FIRM</name>
<keyword evidence="1" id="KW-1133">Transmembrane helix</keyword>
<evidence type="ECO:0000256" key="1">
    <source>
        <dbReference type="SAM" id="Phobius"/>
    </source>
</evidence>
<dbReference type="Proteomes" id="UP000620327">
    <property type="component" value="Unassembled WGS sequence"/>
</dbReference>
<feature type="transmembrane region" description="Helical" evidence="1">
    <location>
        <begin position="186"/>
        <end position="209"/>
    </location>
</feature>
<gene>
    <name evidence="2" type="ORF">H8Z83_13940</name>
</gene>
<accession>A0A923MKW8</accession>
<proteinExistence type="predicted"/>
<sequence length="212" mass="24192">MADISYKYRDNEHSIDSYDNVVFTYGWIRNALRFVFESQTDITLNCVIAFDSDDMSYECKSIDEFKKYAFGKAIRVKYMNVYVSENWIQTLISIYVNHSSKSEQQEFILSSENEMLVISLRDALLAKKKGNPRPQPLTVFRYEDNSVHIGDGNKISSSTVGSKNMIETECEISNPAPEKEKLGSKVFWQILIPVAVVVIGALVCIWLGIDTQ</sequence>
<keyword evidence="3" id="KW-1185">Reference proteome</keyword>
<keyword evidence="1" id="KW-0812">Transmembrane</keyword>
<keyword evidence="1" id="KW-0472">Membrane</keyword>
<dbReference type="RefSeq" id="WP_187015593.1">
    <property type="nucleotide sequence ID" value="NZ_JACOQI010000016.1"/>
</dbReference>
<dbReference type="EMBL" id="JACOQI010000016">
    <property type="protein sequence ID" value="MBC5771399.1"/>
    <property type="molecule type" value="Genomic_DNA"/>
</dbReference>
<organism evidence="2 3">
    <name type="scientific">Dysosmobacter segnis</name>
    <dbReference type="NCBI Taxonomy" id="2763042"/>
    <lineage>
        <taxon>Bacteria</taxon>
        <taxon>Bacillati</taxon>
        <taxon>Bacillota</taxon>
        <taxon>Clostridia</taxon>
        <taxon>Eubacteriales</taxon>
        <taxon>Oscillospiraceae</taxon>
        <taxon>Dysosmobacter</taxon>
    </lineage>
</organism>
<reference evidence="2" key="1">
    <citation type="submission" date="2020-08" db="EMBL/GenBank/DDBJ databases">
        <title>Genome public.</title>
        <authorList>
            <person name="Liu C."/>
            <person name="Sun Q."/>
        </authorList>
    </citation>
    <scope>NUCLEOTIDE SEQUENCE</scope>
    <source>
        <strain evidence="2">BX15</strain>
    </source>
</reference>
<dbReference type="AlphaFoldDB" id="A0A923MKW8"/>
<protein>
    <submittedName>
        <fullName evidence="2">Uncharacterized protein</fullName>
    </submittedName>
</protein>
<evidence type="ECO:0000313" key="3">
    <source>
        <dbReference type="Proteomes" id="UP000620327"/>
    </source>
</evidence>
<evidence type="ECO:0000313" key="2">
    <source>
        <dbReference type="EMBL" id="MBC5771399.1"/>
    </source>
</evidence>